<evidence type="ECO:0000256" key="5">
    <source>
        <dbReference type="ARBA" id="ARBA00024934"/>
    </source>
</evidence>
<protein>
    <recommendedName>
        <fullName evidence="3 6">Flagellar basal body rod protein FlgB</fullName>
    </recommendedName>
</protein>
<feature type="domain" description="Flagellar basal body rod protein N-terminal" evidence="7">
    <location>
        <begin position="9"/>
        <end position="36"/>
    </location>
</feature>
<dbReference type="RefSeq" id="WP_203929790.1">
    <property type="nucleotide sequence ID" value="NZ_BOPH01000069.1"/>
</dbReference>
<organism evidence="8 9">
    <name type="scientific">Virgisporangium ochraceum</name>
    <dbReference type="NCBI Taxonomy" id="65505"/>
    <lineage>
        <taxon>Bacteria</taxon>
        <taxon>Bacillati</taxon>
        <taxon>Actinomycetota</taxon>
        <taxon>Actinomycetes</taxon>
        <taxon>Micromonosporales</taxon>
        <taxon>Micromonosporaceae</taxon>
        <taxon>Virgisporangium</taxon>
    </lineage>
</organism>
<dbReference type="GO" id="GO:0030694">
    <property type="term" value="C:bacterial-type flagellum basal body, rod"/>
    <property type="evidence" value="ECO:0007669"/>
    <property type="project" value="InterPro"/>
</dbReference>
<sequence length="115" mass="12648">MLDDITSVTAHTALNGLAMRQRVTADNIANLETPGFLAGRVSFEDNLREAVRDGEPAATRFLNQRSLEPTRVNGNNVNLDHETLTHIDTNLRYQLMLRVIDGKISTLRTAMGSGA</sequence>
<dbReference type="InterPro" id="IPR019776">
    <property type="entry name" value="Flagellar_basal_body_rod_CS"/>
</dbReference>
<gene>
    <name evidence="8" type="ORF">Voc01_047880</name>
</gene>
<comment type="caution">
    <text evidence="8">The sequence shown here is derived from an EMBL/GenBank/DDBJ whole genome shotgun (WGS) entry which is preliminary data.</text>
</comment>
<accession>A0A8J3ZUH1</accession>
<comment type="subcellular location">
    <subcellularLocation>
        <location evidence="1 6">Bacterial flagellum basal body</location>
    </subcellularLocation>
</comment>
<keyword evidence="9" id="KW-1185">Reference proteome</keyword>
<dbReference type="AlphaFoldDB" id="A0A8J3ZUH1"/>
<name>A0A8J3ZUH1_9ACTN</name>
<dbReference type="InterPro" id="IPR001444">
    <property type="entry name" value="Flag_bb_rod_N"/>
</dbReference>
<evidence type="ECO:0000256" key="6">
    <source>
        <dbReference type="PIRNR" id="PIRNR002889"/>
    </source>
</evidence>
<dbReference type="PROSITE" id="PS00588">
    <property type="entry name" value="FLAGELLA_BB_ROD"/>
    <property type="match status" value="1"/>
</dbReference>
<proteinExistence type="inferred from homology"/>
<keyword evidence="4 6" id="KW-0975">Bacterial flagellum</keyword>
<evidence type="ECO:0000256" key="3">
    <source>
        <dbReference type="ARBA" id="ARBA00014376"/>
    </source>
</evidence>
<evidence type="ECO:0000313" key="8">
    <source>
        <dbReference type="EMBL" id="GIJ69871.1"/>
    </source>
</evidence>
<dbReference type="Pfam" id="PF00460">
    <property type="entry name" value="Flg_bb_rod"/>
    <property type="match status" value="1"/>
</dbReference>
<dbReference type="InterPro" id="IPR006300">
    <property type="entry name" value="FlgB"/>
</dbReference>
<dbReference type="EMBL" id="BOPH01000069">
    <property type="protein sequence ID" value="GIJ69871.1"/>
    <property type="molecule type" value="Genomic_DNA"/>
</dbReference>
<evidence type="ECO:0000256" key="4">
    <source>
        <dbReference type="ARBA" id="ARBA00023143"/>
    </source>
</evidence>
<dbReference type="PIRSF" id="PIRSF002889">
    <property type="entry name" value="Rod_FlgB"/>
    <property type="match status" value="1"/>
</dbReference>
<comment type="subunit">
    <text evidence="6">The basal body constitutes a major portion of the flagellar organelle and consists of a number of rings mounted on a central rod.</text>
</comment>
<dbReference type="Proteomes" id="UP000635606">
    <property type="component" value="Unassembled WGS sequence"/>
</dbReference>
<comment type="similarity">
    <text evidence="2 6">Belongs to the flagella basal body rod proteins family.</text>
</comment>
<comment type="function">
    <text evidence="5 6">Structural component of flagellum, the bacterial motility apparatus. Part of the rod structure of flagellar basal body.</text>
</comment>
<evidence type="ECO:0000313" key="9">
    <source>
        <dbReference type="Proteomes" id="UP000635606"/>
    </source>
</evidence>
<evidence type="ECO:0000259" key="7">
    <source>
        <dbReference type="Pfam" id="PF00460"/>
    </source>
</evidence>
<evidence type="ECO:0000256" key="1">
    <source>
        <dbReference type="ARBA" id="ARBA00004117"/>
    </source>
</evidence>
<dbReference type="GO" id="GO:0071973">
    <property type="term" value="P:bacterial-type flagellum-dependent cell motility"/>
    <property type="evidence" value="ECO:0007669"/>
    <property type="project" value="InterPro"/>
</dbReference>
<reference evidence="8" key="1">
    <citation type="submission" date="2021-01" db="EMBL/GenBank/DDBJ databases">
        <title>Whole genome shotgun sequence of Virgisporangium ochraceum NBRC 16418.</title>
        <authorList>
            <person name="Komaki H."/>
            <person name="Tamura T."/>
        </authorList>
    </citation>
    <scope>NUCLEOTIDE SEQUENCE</scope>
    <source>
        <strain evidence="8">NBRC 16418</strain>
    </source>
</reference>
<evidence type="ECO:0000256" key="2">
    <source>
        <dbReference type="ARBA" id="ARBA00009677"/>
    </source>
</evidence>